<evidence type="ECO:0000313" key="14">
    <source>
        <dbReference type="Proteomes" id="UP000175679"/>
    </source>
</evidence>
<keyword evidence="4 10" id="KW-0067">ATP-binding</keyword>
<dbReference type="EMBL" id="MJMG01000001">
    <property type="protein sequence ID" value="OEY86949.1"/>
    <property type="molecule type" value="Genomic_DNA"/>
</dbReference>
<dbReference type="EC" id="5.6.2.4" evidence="7"/>
<feature type="binding site" evidence="10">
    <location>
        <begin position="13"/>
        <end position="20"/>
    </location>
    <ligand>
        <name>ATP</name>
        <dbReference type="ChEBI" id="CHEBI:30616"/>
    </ligand>
</feature>
<dbReference type="PROSITE" id="PS51217">
    <property type="entry name" value="UVRD_HELICASE_CTER"/>
    <property type="match status" value="1"/>
</dbReference>
<dbReference type="GO" id="GO:0003677">
    <property type="term" value="F:DNA binding"/>
    <property type="evidence" value="ECO:0007669"/>
    <property type="project" value="InterPro"/>
</dbReference>
<comment type="catalytic activity">
    <reaction evidence="9">
        <text>ATP + H2O = ADP + phosphate + H(+)</text>
        <dbReference type="Rhea" id="RHEA:13065"/>
        <dbReference type="ChEBI" id="CHEBI:15377"/>
        <dbReference type="ChEBI" id="CHEBI:15378"/>
        <dbReference type="ChEBI" id="CHEBI:30616"/>
        <dbReference type="ChEBI" id="CHEBI:43474"/>
        <dbReference type="ChEBI" id="CHEBI:456216"/>
        <dbReference type="EC" id="5.6.2.4"/>
    </reaction>
</comment>
<accession>A0A1E7QL58</accession>
<comment type="catalytic activity">
    <reaction evidence="6">
        <text>Couples ATP hydrolysis with the unwinding of duplex DNA by translocating in the 3'-5' direction.</text>
        <dbReference type="EC" id="5.6.2.4"/>
    </reaction>
</comment>
<dbReference type="InterPro" id="IPR014017">
    <property type="entry name" value="DNA_helicase_UvrD-like_C"/>
</dbReference>
<dbReference type="AlphaFoldDB" id="A0A1E7QL58"/>
<evidence type="ECO:0000259" key="12">
    <source>
        <dbReference type="PROSITE" id="PS51217"/>
    </source>
</evidence>
<evidence type="ECO:0000256" key="3">
    <source>
        <dbReference type="ARBA" id="ARBA00022806"/>
    </source>
</evidence>
<dbReference type="Pfam" id="PF13361">
    <property type="entry name" value="UvrD_C"/>
    <property type="match status" value="1"/>
</dbReference>
<evidence type="ECO:0000256" key="2">
    <source>
        <dbReference type="ARBA" id="ARBA00022801"/>
    </source>
</evidence>
<sequence>MKNYLNFSMWVNASAGTGKTKILIDRVLNLLLHGKKNILCLTFTNTAATEMEDRIFETLSRWATCRGLDLHVDDITKKNIDKARRLFSELEDLNLTIQTIHAFCYKLISNFPTEAGIAPNCTLSECKELHNVAFKHILNYGPLQNSINTVAEEIDEDELCSLLYTLYTKKPTDDLQYIKSKLNISDKIPDLPLQNIKRLADILSEGSKRDQNYSKVLYKWIDTDNIEHLTKVFIKSGSCDRKDISSIVTKEILEKFSDLAELVESLQNIVISYIREVDAQQIFKGTSSLLNIFKEYISFYKNEKLKNALLDYDDAIDLAIKLISSHDWILFNLDQKIDHILVDEAQDNSINQWKIITNLCDEFFVNSNEQRTLFVVGDVKQSIYRFQGANPLLFTYMEKYFHEKTEGRNWLSDQLEISFRSVPEILMFIDRLFNHFRKEISFSDNEIKHIPNRKNEEGYIEIWPLLPKSNTQQTFSIYRENEDQYITDRLFARTMVDHIYKWLNDGRILVSKNRHIEPKDIMILVRQRNILVEYIISELKRANLPVIGRDHFRIMDHMVSQDLIALAEFLLLPSNDLALAGILKSPLFNFTEEELFNIAYNRGELSLWASLQHYSQSTYNELNYLIKLSQIELPLTLFTYVLTQYKEKFVSRLGIECLEIIDEFMGLLLRFWFFSLQAFVQWIKENNPEIKKDIYQNCNAVKITTIHKSKGLQAPIVFLIDTNTVPKSSEHIIFDQSGTPFWCRKNNNIYCSQINKEKKIEDYNEYLRLLYVALTRAEDELYILGKEPMQKNSWYDLITTYGGPYERKRKVLFKDESEVLCVNSNYPYLYRKHSM</sequence>
<dbReference type="GO" id="GO:0000725">
    <property type="term" value="P:recombinational repair"/>
    <property type="evidence" value="ECO:0007669"/>
    <property type="project" value="TreeGrafter"/>
</dbReference>
<dbReference type="Proteomes" id="UP000175679">
    <property type="component" value="Unassembled WGS sequence"/>
</dbReference>
<evidence type="ECO:0000259" key="11">
    <source>
        <dbReference type="PROSITE" id="PS51198"/>
    </source>
</evidence>
<evidence type="ECO:0000256" key="4">
    <source>
        <dbReference type="ARBA" id="ARBA00022840"/>
    </source>
</evidence>
<dbReference type="Gene3D" id="1.10.486.10">
    <property type="entry name" value="PCRA, domain 4"/>
    <property type="match status" value="1"/>
</dbReference>
<evidence type="ECO:0000313" key="13">
    <source>
        <dbReference type="EMBL" id="OEY86949.1"/>
    </source>
</evidence>
<dbReference type="GO" id="GO:0033202">
    <property type="term" value="C:DNA helicase complex"/>
    <property type="evidence" value="ECO:0007669"/>
    <property type="project" value="TreeGrafter"/>
</dbReference>
<keyword evidence="3 10" id="KW-0347">Helicase</keyword>
<evidence type="ECO:0000256" key="6">
    <source>
        <dbReference type="ARBA" id="ARBA00034617"/>
    </source>
</evidence>
<dbReference type="GO" id="GO:0005524">
    <property type="term" value="F:ATP binding"/>
    <property type="evidence" value="ECO:0007669"/>
    <property type="project" value="UniProtKB-UniRule"/>
</dbReference>
<name>A0A1E7QL58_WOLPI</name>
<dbReference type="PROSITE" id="PS51198">
    <property type="entry name" value="UVRD_HELICASE_ATP_BIND"/>
    <property type="match status" value="1"/>
</dbReference>
<dbReference type="Pfam" id="PF00580">
    <property type="entry name" value="UvrD-helicase"/>
    <property type="match status" value="1"/>
</dbReference>
<proteinExistence type="predicted"/>
<gene>
    <name evidence="13" type="ORF">BIY23_00390</name>
</gene>
<dbReference type="PANTHER" id="PTHR11070">
    <property type="entry name" value="UVRD / RECB / PCRA DNA HELICASE FAMILY MEMBER"/>
    <property type="match status" value="1"/>
</dbReference>
<comment type="caution">
    <text evidence="13">The sequence shown here is derived from an EMBL/GenBank/DDBJ whole genome shotgun (WGS) entry which is preliminary data.</text>
</comment>
<dbReference type="GO" id="GO:0005829">
    <property type="term" value="C:cytosol"/>
    <property type="evidence" value="ECO:0007669"/>
    <property type="project" value="TreeGrafter"/>
</dbReference>
<evidence type="ECO:0000256" key="10">
    <source>
        <dbReference type="PROSITE-ProRule" id="PRU00560"/>
    </source>
</evidence>
<feature type="domain" description="UvrD-like helicase ATP-binding" evidence="11">
    <location>
        <begin position="1"/>
        <end position="422"/>
    </location>
</feature>
<keyword evidence="2 10" id="KW-0378">Hydrolase</keyword>
<keyword evidence="5" id="KW-0413">Isomerase</keyword>
<dbReference type="GO" id="GO:0043138">
    <property type="term" value="F:3'-5' DNA helicase activity"/>
    <property type="evidence" value="ECO:0007669"/>
    <property type="project" value="UniProtKB-EC"/>
</dbReference>
<evidence type="ECO:0000256" key="5">
    <source>
        <dbReference type="ARBA" id="ARBA00023235"/>
    </source>
</evidence>
<dbReference type="InterPro" id="IPR014016">
    <property type="entry name" value="UvrD-like_ATP-bd"/>
</dbReference>
<feature type="domain" description="UvrD-like helicase C-terminal" evidence="12">
    <location>
        <begin position="437"/>
        <end position="711"/>
    </location>
</feature>
<dbReference type="InterPro" id="IPR027417">
    <property type="entry name" value="P-loop_NTPase"/>
</dbReference>
<evidence type="ECO:0000256" key="1">
    <source>
        <dbReference type="ARBA" id="ARBA00022741"/>
    </source>
</evidence>
<dbReference type="InterPro" id="IPR000212">
    <property type="entry name" value="DNA_helicase_UvrD/REP"/>
</dbReference>
<evidence type="ECO:0000256" key="8">
    <source>
        <dbReference type="ARBA" id="ARBA00034923"/>
    </source>
</evidence>
<dbReference type="GO" id="GO:0016887">
    <property type="term" value="F:ATP hydrolysis activity"/>
    <property type="evidence" value="ECO:0007669"/>
    <property type="project" value="RHEA"/>
</dbReference>
<dbReference type="PANTHER" id="PTHR11070:SF2">
    <property type="entry name" value="ATP-DEPENDENT DNA HELICASE SRS2"/>
    <property type="match status" value="1"/>
</dbReference>
<protein>
    <recommendedName>
        <fullName evidence="7">DNA 3'-5' helicase</fullName>
        <ecNumber evidence="7">5.6.2.4</ecNumber>
    </recommendedName>
    <alternativeName>
        <fullName evidence="8">DNA 3'-5' helicase II</fullName>
    </alternativeName>
</protein>
<evidence type="ECO:0000256" key="7">
    <source>
        <dbReference type="ARBA" id="ARBA00034808"/>
    </source>
</evidence>
<dbReference type="Gene3D" id="3.40.50.300">
    <property type="entry name" value="P-loop containing nucleotide triphosphate hydrolases"/>
    <property type="match status" value="4"/>
</dbReference>
<organism evidence="13 14">
    <name type="scientific">Wolbachia pipientis</name>
    <dbReference type="NCBI Taxonomy" id="955"/>
    <lineage>
        <taxon>Bacteria</taxon>
        <taxon>Pseudomonadati</taxon>
        <taxon>Pseudomonadota</taxon>
        <taxon>Alphaproteobacteria</taxon>
        <taxon>Rickettsiales</taxon>
        <taxon>Anaplasmataceae</taxon>
        <taxon>Wolbachieae</taxon>
        <taxon>Wolbachia</taxon>
    </lineage>
</organism>
<keyword evidence="1 10" id="KW-0547">Nucleotide-binding</keyword>
<reference evidence="13 14" key="1">
    <citation type="submission" date="2016-09" db="EMBL/GenBank/DDBJ databases">
        <title>Genomic evidence for plant-parasitic nematodes as the earliest Wolbachia hosts.</title>
        <authorList>
            <person name="Brown A.M."/>
            <person name="Wasala S.K."/>
            <person name="Howe D.K."/>
            <person name="Peetz A.B."/>
            <person name="Zasada I.A."/>
            <person name="Denver D.R."/>
        </authorList>
    </citation>
    <scope>NUCLEOTIDE SEQUENCE [LARGE SCALE GENOMIC DNA]</scope>
    <source>
        <strain evidence="14">wPpe</strain>
    </source>
</reference>
<keyword evidence="14" id="KW-1185">Reference proteome</keyword>
<dbReference type="SUPFAM" id="SSF52540">
    <property type="entry name" value="P-loop containing nucleoside triphosphate hydrolases"/>
    <property type="match status" value="1"/>
</dbReference>
<dbReference type="OrthoDB" id="9810135at2"/>
<evidence type="ECO:0000256" key="9">
    <source>
        <dbReference type="ARBA" id="ARBA00048988"/>
    </source>
</evidence>